<reference evidence="1 2" key="1">
    <citation type="submission" date="2016-03" db="EMBL/GenBank/DDBJ databases">
        <title>Choanephora cucurbitarum.</title>
        <authorList>
            <person name="Min B."/>
            <person name="Park H."/>
            <person name="Park J.-H."/>
            <person name="Shin H.-D."/>
            <person name="Choi I.-G."/>
        </authorList>
    </citation>
    <scope>NUCLEOTIDE SEQUENCE [LARGE SCALE GENOMIC DNA]</scope>
    <source>
        <strain evidence="1 2">KUS-F28377</strain>
    </source>
</reference>
<evidence type="ECO:0000313" key="2">
    <source>
        <dbReference type="Proteomes" id="UP000093000"/>
    </source>
</evidence>
<sequence>MREACNILPKYQAFVRRSFQKQAKTHGVKITNSSSIRWKILFLEQDTTMSTIRTVSRSALTQTAFINDISEWEFCISNMLLMFGKCNVEDLFKKYKQLALEAINNSNDPFGIQEIASIKKKFSDDIKAKLEDILDDFTKEKSLFEAQKAINGLLVDIQDEQVFQIVKMVFSLSDEMLEEEVVISENHLTASFVHIIMKAVFKKDIQVLPHM</sequence>
<dbReference type="Proteomes" id="UP000093000">
    <property type="component" value="Unassembled WGS sequence"/>
</dbReference>
<keyword evidence="2" id="KW-1185">Reference proteome</keyword>
<dbReference type="InParanoid" id="A0A1C7NMT1"/>
<protein>
    <submittedName>
        <fullName evidence="1">Uncharacterized protein</fullName>
    </submittedName>
</protein>
<dbReference type="OrthoDB" id="2296752at2759"/>
<name>A0A1C7NMT1_9FUNG</name>
<gene>
    <name evidence="1" type="ORF">A0J61_01504</name>
</gene>
<dbReference type="AlphaFoldDB" id="A0A1C7NMT1"/>
<evidence type="ECO:0000313" key="1">
    <source>
        <dbReference type="EMBL" id="OBZ90433.1"/>
    </source>
</evidence>
<comment type="caution">
    <text evidence="1">The sequence shown here is derived from an EMBL/GenBank/DDBJ whole genome shotgun (WGS) entry which is preliminary data.</text>
</comment>
<dbReference type="EMBL" id="LUGH01000049">
    <property type="protein sequence ID" value="OBZ90433.1"/>
    <property type="molecule type" value="Genomic_DNA"/>
</dbReference>
<accession>A0A1C7NMT1</accession>
<organism evidence="1 2">
    <name type="scientific">Choanephora cucurbitarum</name>
    <dbReference type="NCBI Taxonomy" id="101091"/>
    <lineage>
        <taxon>Eukaryota</taxon>
        <taxon>Fungi</taxon>
        <taxon>Fungi incertae sedis</taxon>
        <taxon>Mucoromycota</taxon>
        <taxon>Mucoromycotina</taxon>
        <taxon>Mucoromycetes</taxon>
        <taxon>Mucorales</taxon>
        <taxon>Mucorineae</taxon>
        <taxon>Choanephoraceae</taxon>
        <taxon>Choanephoroideae</taxon>
        <taxon>Choanephora</taxon>
    </lineage>
</organism>
<proteinExistence type="predicted"/>